<sequence>MKLSSFVLQPTIKYSAQHFSQLSCGKNRIKIFYSNFCHKKMKLILTSSIILVNQQRMIAYS</sequence>
<dbReference type="AlphaFoldDB" id="A0A2P2QTH3"/>
<reference evidence="1" key="1">
    <citation type="submission" date="2018-02" db="EMBL/GenBank/DDBJ databases">
        <title>Rhizophora mucronata_Transcriptome.</title>
        <authorList>
            <person name="Meera S.P."/>
            <person name="Sreeshan A."/>
            <person name="Augustine A."/>
        </authorList>
    </citation>
    <scope>NUCLEOTIDE SEQUENCE</scope>
    <source>
        <tissue evidence="1">Leaf</tissue>
    </source>
</reference>
<name>A0A2P2QTH3_RHIMU</name>
<dbReference type="EMBL" id="GGEC01089744">
    <property type="protein sequence ID" value="MBX70228.1"/>
    <property type="molecule type" value="Transcribed_RNA"/>
</dbReference>
<accession>A0A2P2QTH3</accession>
<organism evidence="1">
    <name type="scientific">Rhizophora mucronata</name>
    <name type="common">Asiatic mangrove</name>
    <dbReference type="NCBI Taxonomy" id="61149"/>
    <lineage>
        <taxon>Eukaryota</taxon>
        <taxon>Viridiplantae</taxon>
        <taxon>Streptophyta</taxon>
        <taxon>Embryophyta</taxon>
        <taxon>Tracheophyta</taxon>
        <taxon>Spermatophyta</taxon>
        <taxon>Magnoliopsida</taxon>
        <taxon>eudicotyledons</taxon>
        <taxon>Gunneridae</taxon>
        <taxon>Pentapetalae</taxon>
        <taxon>rosids</taxon>
        <taxon>fabids</taxon>
        <taxon>Malpighiales</taxon>
        <taxon>Rhizophoraceae</taxon>
        <taxon>Rhizophora</taxon>
    </lineage>
</organism>
<proteinExistence type="predicted"/>
<protein>
    <submittedName>
        <fullName evidence="1">Uncharacterized protein</fullName>
    </submittedName>
</protein>
<evidence type="ECO:0000313" key="1">
    <source>
        <dbReference type="EMBL" id="MBX70228.1"/>
    </source>
</evidence>